<dbReference type="Proteomes" id="UP000001887">
    <property type="component" value="Chromosome"/>
</dbReference>
<keyword evidence="3" id="KW-1185">Reference proteome</keyword>
<proteinExistence type="predicted"/>
<protein>
    <submittedName>
        <fullName evidence="2">Uncharacterized protein</fullName>
    </submittedName>
</protein>
<dbReference type="STRING" id="530564.Psta_0107"/>
<evidence type="ECO:0000313" key="3">
    <source>
        <dbReference type="Proteomes" id="UP000001887"/>
    </source>
</evidence>
<feature type="compositionally biased region" description="Low complexity" evidence="1">
    <location>
        <begin position="50"/>
        <end position="67"/>
    </location>
</feature>
<dbReference type="AlphaFoldDB" id="D2R0D5"/>
<organism evidence="2 3">
    <name type="scientific">Pirellula staleyi (strain ATCC 27377 / DSM 6068 / ICPB 4128)</name>
    <name type="common">Pirella staleyi</name>
    <dbReference type="NCBI Taxonomy" id="530564"/>
    <lineage>
        <taxon>Bacteria</taxon>
        <taxon>Pseudomonadati</taxon>
        <taxon>Planctomycetota</taxon>
        <taxon>Planctomycetia</taxon>
        <taxon>Pirellulales</taxon>
        <taxon>Pirellulaceae</taxon>
        <taxon>Pirellula</taxon>
    </lineage>
</organism>
<evidence type="ECO:0000256" key="1">
    <source>
        <dbReference type="SAM" id="MobiDB-lite"/>
    </source>
</evidence>
<feature type="compositionally biased region" description="Pro residues" evidence="1">
    <location>
        <begin position="35"/>
        <end position="49"/>
    </location>
</feature>
<feature type="region of interest" description="Disordered" evidence="1">
    <location>
        <begin position="16"/>
        <end position="67"/>
    </location>
</feature>
<name>D2R0D5_PIRSD</name>
<evidence type="ECO:0000313" key="2">
    <source>
        <dbReference type="EMBL" id="ADB14803.1"/>
    </source>
</evidence>
<gene>
    <name evidence="2" type="ordered locus">Psta_0107</name>
</gene>
<dbReference type="OrthoDB" id="292303at2"/>
<dbReference type="HOGENOM" id="CLU_1439853_0_0_0"/>
<accession>D2R0D5</accession>
<dbReference type="EMBL" id="CP001848">
    <property type="protein sequence ID" value="ADB14803.1"/>
    <property type="molecule type" value="Genomic_DNA"/>
</dbReference>
<dbReference type="KEGG" id="psl:Psta_0107"/>
<reference evidence="2 3" key="1">
    <citation type="journal article" date="2009" name="Stand. Genomic Sci.">
        <title>Complete genome sequence of Pirellula staleyi type strain (ATCC 27377).</title>
        <authorList>
            <person name="Clum A."/>
            <person name="Tindall B.J."/>
            <person name="Sikorski J."/>
            <person name="Ivanova N."/>
            <person name="Mavrommatis K."/>
            <person name="Lucas S."/>
            <person name="Glavina del Rio T."/>
            <person name="Nolan M."/>
            <person name="Chen F."/>
            <person name="Tice H."/>
            <person name="Pitluck S."/>
            <person name="Cheng J.F."/>
            <person name="Chertkov O."/>
            <person name="Brettin T."/>
            <person name="Han C."/>
            <person name="Detter J.C."/>
            <person name="Kuske C."/>
            <person name="Bruce D."/>
            <person name="Goodwin L."/>
            <person name="Ovchinikova G."/>
            <person name="Pati A."/>
            <person name="Mikhailova N."/>
            <person name="Chen A."/>
            <person name="Palaniappan K."/>
            <person name="Land M."/>
            <person name="Hauser L."/>
            <person name="Chang Y.J."/>
            <person name="Jeffries C.D."/>
            <person name="Chain P."/>
            <person name="Rohde M."/>
            <person name="Goker M."/>
            <person name="Bristow J."/>
            <person name="Eisen J.A."/>
            <person name="Markowitz V."/>
            <person name="Hugenholtz P."/>
            <person name="Kyrpides N.C."/>
            <person name="Klenk H.P."/>
            <person name="Lapidus A."/>
        </authorList>
    </citation>
    <scope>NUCLEOTIDE SEQUENCE [LARGE SCALE GENOMIC DNA]</scope>
    <source>
        <strain evidence="3">ATCC 27377 / DSM 6068 / ICPB 4128</strain>
    </source>
</reference>
<sequence length="188" mass="21091">MADDIEEFLRRAIQRRMEAEKRSRGGQAAEQPPQQAAPPPRPIQPPTRRQPPQQQRPRTIATPFEQPMVVEAEVIEAPVAKRAERMQKELEKDFKSSTQMGERVKRLGQEVGLADDNLDAHLHQTFDHTVGSLTQGQQIEAAAEGPRATVSPVATEVLKLLANPKSLAAAFILNEILQPNTNRFDHWK</sequence>